<keyword evidence="3" id="KW-1185">Reference proteome</keyword>
<reference evidence="4" key="2">
    <citation type="submission" date="2016-11" db="UniProtKB">
        <authorList>
            <consortium name="WormBaseParasite"/>
        </authorList>
    </citation>
    <scope>IDENTIFICATION</scope>
</reference>
<dbReference type="WBParaSite" id="EN70_11572">
    <property type="protein sequence ID" value="EN70_11572"/>
    <property type="gene ID" value="EN70_11572"/>
</dbReference>
<reference evidence="3" key="1">
    <citation type="submission" date="2012-04" db="EMBL/GenBank/DDBJ databases">
        <title>The Genome Sequence of Loa loa.</title>
        <authorList>
            <consortium name="The Broad Institute Genome Sequencing Platform"/>
            <consortium name="Broad Institute Genome Sequencing Center for Infectious Disease"/>
            <person name="Nutman T.B."/>
            <person name="Fink D.L."/>
            <person name="Russ C."/>
            <person name="Young S."/>
            <person name="Zeng Q."/>
            <person name="Gargeya S."/>
            <person name="Alvarado L."/>
            <person name="Berlin A."/>
            <person name="Chapman S.B."/>
            <person name="Chen Z."/>
            <person name="Freedman E."/>
            <person name="Gellesch M."/>
            <person name="Goldberg J."/>
            <person name="Griggs A."/>
            <person name="Gujja S."/>
            <person name="Heilman E.R."/>
            <person name="Heiman D."/>
            <person name="Howarth C."/>
            <person name="Mehta T."/>
            <person name="Neiman D."/>
            <person name="Pearson M."/>
            <person name="Roberts A."/>
            <person name="Saif S."/>
            <person name="Shea T."/>
            <person name="Shenoy N."/>
            <person name="Sisk P."/>
            <person name="Stolte C."/>
            <person name="Sykes S."/>
            <person name="White J."/>
            <person name="Yandava C."/>
            <person name="Haas B."/>
            <person name="Henn M.R."/>
            <person name="Nusbaum C."/>
            <person name="Birren B."/>
        </authorList>
    </citation>
    <scope>NUCLEOTIDE SEQUENCE [LARGE SCALE GENOMIC DNA]</scope>
</reference>
<sequence>MGKEYSKHLETHIEQGLYKCTFSKCGRKWRTLQLLRQHYEKHQPKLLCEICGSFLSYKKGLGEHKKQYHGVRDPREGNPQLEHVLADTRNHHIAGQSSACQQDRSNNEYPSVKFNILDYPNDDIFNYLSIPDDVVVNIEDINIDNSNGNIFEC</sequence>
<dbReference type="PROSITE" id="PS50157">
    <property type="entry name" value="ZINC_FINGER_C2H2_2"/>
    <property type="match status" value="2"/>
</dbReference>
<protein>
    <submittedName>
        <fullName evidence="4">C2H2-type domain-containing protein</fullName>
    </submittedName>
</protein>
<feature type="domain" description="C2H2-type" evidence="2">
    <location>
        <begin position="46"/>
        <end position="74"/>
    </location>
</feature>
<dbReference type="Proteomes" id="UP000095285">
    <property type="component" value="Unassembled WGS sequence"/>
</dbReference>
<accession>A0A1I7VAD9</accession>
<evidence type="ECO:0000259" key="2">
    <source>
        <dbReference type="PROSITE" id="PS50157"/>
    </source>
</evidence>
<organism evidence="3 4">
    <name type="scientific">Loa loa</name>
    <name type="common">Eye worm</name>
    <name type="synonym">Filaria loa</name>
    <dbReference type="NCBI Taxonomy" id="7209"/>
    <lineage>
        <taxon>Eukaryota</taxon>
        <taxon>Metazoa</taxon>
        <taxon>Ecdysozoa</taxon>
        <taxon>Nematoda</taxon>
        <taxon>Chromadorea</taxon>
        <taxon>Rhabditida</taxon>
        <taxon>Spirurina</taxon>
        <taxon>Spiruromorpha</taxon>
        <taxon>Filarioidea</taxon>
        <taxon>Onchocercidae</taxon>
        <taxon>Loa</taxon>
    </lineage>
</organism>
<keyword evidence="1" id="KW-0862">Zinc</keyword>
<evidence type="ECO:0000256" key="1">
    <source>
        <dbReference type="PROSITE-ProRule" id="PRU00042"/>
    </source>
</evidence>
<dbReference type="GO" id="GO:0008270">
    <property type="term" value="F:zinc ion binding"/>
    <property type="evidence" value="ECO:0007669"/>
    <property type="project" value="UniProtKB-KW"/>
</dbReference>
<dbReference type="SMART" id="SM00355">
    <property type="entry name" value="ZnF_C2H2"/>
    <property type="match status" value="2"/>
</dbReference>
<proteinExistence type="predicted"/>
<name>A0A1I7VAD9_LOALO</name>
<dbReference type="InterPro" id="IPR013087">
    <property type="entry name" value="Znf_C2H2_type"/>
</dbReference>
<keyword evidence="1" id="KW-0863">Zinc-finger</keyword>
<evidence type="ECO:0000313" key="4">
    <source>
        <dbReference type="WBParaSite" id="EN70_11572"/>
    </source>
</evidence>
<feature type="domain" description="C2H2-type" evidence="2">
    <location>
        <begin position="18"/>
        <end position="42"/>
    </location>
</feature>
<dbReference type="InterPro" id="IPR036236">
    <property type="entry name" value="Znf_C2H2_sf"/>
</dbReference>
<dbReference type="SUPFAM" id="SSF57667">
    <property type="entry name" value="beta-beta-alpha zinc fingers"/>
    <property type="match status" value="1"/>
</dbReference>
<dbReference type="Gene3D" id="3.30.160.60">
    <property type="entry name" value="Classic Zinc Finger"/>
    <property type="match status" value="1"/>
</dbReference>
<dbReference type="PROSITE" id="PS00028">
    <property type="entry name" value="ZINC_FINGER_C2H2_1"/>
    <property type="match status" value="2"/>
</dbReference>
<dbReference type="AlphaFoldDB" id="A0A1I7VAD9"/>
<evidence type="ECO:0000313" key="3">
    <source>
        <dbReference type="Proteomes" id="UP000095285"/>
    </source>
</evidence>
<keyword evidence="1" id="KW-0479">Metal-binding</keyword>